<dbReference type="Gene3D" id="3.10.50.40">
    <property type="match status" value="1"/>
</dbReference>
<evidence type="ECO:0000259" key="6">
    <source>
        <dbReference type="PROSITE" id="PS50020"/>
    </source>
</evidence>
<dbReference type="SUPFAM" id="SSF54534">
    <property type="entry name" value="FKBP-like"/>
    <property type="match status" value="1"/>
</dbReference>
<dbReference type="InterPro" id="IPR051370">
    <property type="entry name" value="PPIase_Pin1"/>
</dbReference>
<dbReference type="GO" id="GO:0005634">
    <property type="term" value="C:nucleus"/>
    <property type="evidence" value="ECO:0007669"/>
    <property type="project" value="TreeGrafter"/>
</dbReference>
<dbReference type="FunFam" id="2.20.70.10:FF:000066">
    <property type="entry name" value="Peptidyl-prolyl cis-trans isomerase"/>
    <property type="match status" value="1"/>
</dbReference>
<dbReference type="PROSITE" id="PS01159">
    <property type="entry name" value="WW_DOMAIN_1"/>
    <property type="match status" value="1"/>
</dbReference>
<organism evidence="8 9">
    <name type="scientific">Westerdykella ornata</name>
    <dbReference type="NCBI Taxonomy" id="318751"/>
    <lineage>
        <taxon>Eukaryota</taxon>
        <taxon>Fungi</taxon>
        <taxon>Dikarya</taxon>
        <taxon>Ascomycota</taxon>
        <taxon>Pezizomycotina</taxon>
        <taxon>Dothideomycetes</taxon>
        <taxon>Pleosporomycetidae</taxon>
        <taxon>Pleosporales</taxon>
        <taxon>Sporormiaceae</taxon>
        <taxon>Westerdykella</taxon>
    </lineage>
</organism>
<dbReference type="CDD" id="cd00201">
    <property type="entry name" value="WW"/>
    <property type="match status" value="1"/>
</dbReference>
<dbReference type="PROSITE" id="PS50198">
    <property type="entry name" value="PPIC_PPIASE_2"/>
    <property type="match status" value="1"/>
</dbReference>
<feature type="domain" description="PpiC" evidence="7">
    <location>
        <begin position="72"/>
        <end position="142"/>
    </location>
</feature>
<dbReference type="RefSeq" id="XP_033654594.1">
    <property type="nucleotide sequence ID" value="XM_033798214.1"/>
</dbReference>
<comment type="catalytic activity">
    <reaction evidence="1 5">
        <text>[protein]-peptidylproline (omega=180) = [protein]-peptidylproline (omega=0)</text>
        <dbReference type="Rhea" id="RHEA:16237"/>
        <dbReference type="Rhea" id="RHEA-COMP:10747"/>
        <dbReference type="Rhea" id="RHEA-COMP:10748"/>
        <dbReference type="ChEBI" id="CHEBI:83833"/>
        <dbReference type="ChEBI" id="CHEBI:83834"/>
        <dbReference type="EC" id="5.2.1.8"/>
    </reaction>
</comment>
<evidence type="ECO:0000256" key="5">
    <source>
        <dbReference type="RuleBase" id="RU363014"/>
    </source>
</evidence>
<dbReference type="OrthoDB" id="2530521at2759"/>
<dbReference type="InterPro" id="IPR036020">
    <property type="entry name" value="WW_dom_sf"/>
</dbReference>
<keyword evidence="9" id="KW-1185">Reference proteome</keyword>
<dbReference type="EC" id="5.2.1.8" evidence="5"/>
<proteinExistence type="predicted"/>
<evidence type="ECO:0000256" key="1">
    <source>
        <dbReference type="ARBA" id="ARBA00000971"/>
    </source>
</evidence>
<dbReference type="PANTHER" id="PTHR10657:SF4">
    <property type="entry name" value="PEPTIDYL-PROLYL CIS-TRANS ISOMERASE-RELATED"/>
    <property type="match status" value="1"/>
</dbReference>
<feature type="domain" description="WW" evidence="6">
    <location>
        <begin position="8"/>
        <end position="42"/>
    </location>
</feature>
<dbReference type="Proteomes" id="UP000800097">
    <property type="component" value="Unassembled WGS sequence"/>
</dbReference>
<dbReference type="Pfam" id="PF00639">
    <property type="entry name" value="Rotamase"/>
    <property type="match status" value="1"/>
</dbReference>
<dbReference type="PANTHER" id="PTHR10657">
    <property type="entry name" value="PEPTIDYL-PROLYL CIS-TRANS ISOMERASE"/>
    <property type="match status" value="1"/>
</dbReference>
<dbReference type="EMBL" id="ML986491">
    <property type="protein sequence ID" value="KAF2277055.1"/>
    <property type="molecule type" value="Genomic_DNA"/>
</dbReference>
<evidence type="ECO:0000313" key="8">
    <source>
        <dbReference type="EMBL" id="KAF2277055.1"/>
    </source>
</evidence>
<dbReference type="SMART" id="SM00456">
    <property type="entry name" value="WW"/>
    <property type="match status" value="1"/>
</dbReference>
<sequence>MASSTTATGLPEGWEVRISNSKNLPYYFHAATKDSRWEPPAGTDNEQLKKYMGQYHSSTKGISNVNRPSASENKIRAAHLLVKHNESRRPASWREARITRTRAEAQRILEGYQEQIKSGAKTLAELATTESDCSSARKGGDLYGSYVWVLLCGKTADVHPTGATSDGEICRRNSR</sequence>
<dbReference type="InterPro" id="IPR000297">
    <property type="entry name" value="PPIase_PpiC"/>
</dbReference>
<accession>A0A6A6JLE7</accession>
<keyword evidence="2 4" id="KW-0697">Rotamase</keyword>
<dbReference type="InterPro" id="IPR001202">
    <property type="entry name" value="WW_dom"/>
</dbReference>
<dbReference type="Pfam" id="PF00397">
    <property type="entry name" value="WW"/>
    <property type="match status" value="1"/>
</dbReference>
<dbReference type="GeneID" id="54551389"/>
<dbReference type="GO" id="GO:0060255">
    <property type="term" value="P:regulation of macromolecule metabolic process"/>
    <property type="evidence" value="ECO:0007669"/>
    <property type="project" value="UniProtKB-ARBA"/>
</dbReference>
<evidence type="ECO:0000259" key="7">
    <source>
        <dbReference type="PROSITE" id="PS50198"/>
    </source>
</evidence>
<evidence type="ECO:0000313" key="9">
    <source>
        <dbReference type="Proteomes" id="UP000800097"/>
    </source>
</evidence>
<dbReference type="GO" id="GO:0080090">
    <property type="term" value="P:regulation of primary metabolic process"/>
    <property type="evidence" value="ECO:0007669"/>
    <property type="project" value="UniProtKB-ARBA"/>
</dbReference>
<dbReference type="Gene3D" id="2.20.70.10">
    <property type="match status" value="1"/>
</dbReference>
<dbReference type="SUPFAM" id="SSF51045">
    <property type="entry name" value="WW domain"/>
    <property type="match status" value="1"/>
</dbReference>
<name>A0A6A6JLE7_WESOR</name>
<dbReference type="PROSITE" id="PS50020">
    <property type="entry name" value="WW_DOMAIN_2"/>
    <property type="match status" value="1"/>
</dbReference>
<dbReference type="GO" id="GO:0003755">
    <property type="term" value="F:peptidyl-prolyl cis-trans isomerase activity"/>
    <property type="evidence" value="ECO:0007669"/>
    <property type="project" value="UniProtKB-UniRule"/>
</dbReference>
<reference evidence="8" key="1">
    <citation type="journal article" date="2020" name="Stud. Mycol.">
        <title>101 Dothideomycetes genomes: a test case for predicting lifestyles and emergence of pathogens.</title>
        <authorList>
            <person name="Haridas S."/>
            <person name="Albert R."/>
            <person name="Binder M."/>
            <person name="Bloem J."/>
            <person name="Labutti K."/>
            <person name="Salamov A."/>
            <person name="Andreopoulos B."/>
            <person name="Baker S."/>
            <person name="Barry K."/>
            <person name="Bills G."/>
            <person name="Bluhm B."/>
            <person name="Cannon C."/>
            <person name="Castanera R."/>
            <person name="Culley D."/>
            <person name="Daum C."/>
            <person name="Ezra D."/>
            <person name="Gonzalez J."/>
            <person name="Henrissat B."/>
            <person name="Kuo A."/>
            <person name="Liang C."/>
            <person name="Lipzen A."/>
            <person name="Lutzoni F."/>
            <person name="Magnuson J."/>
            <person name="Mondo S."/>
            <person name="Nolan M."/>
            <person name="Ohm R."/>
            <person name="Pangilinan J."/>
            <person name="Park H.-J."/>
            <person name="Ramirez L."/>
            <person name="Alfaro M."/>
            <person name="Sun H."/>
            <person name="Tritt A."/>
            <person name="Yoshinaga Y."/>
            <person name="Zwiers L.-H."/>
            <person name="Turgeon B."/>
            <person name="Goodwin S."/>
            <person name="Spatafora J."/>
            <person name="Crous P."/>
            <person name="Grigoriev I."/>
        </authorList>
    </citation>
    <scope>NUCLEOTIDE SEQUENCE</scope>
    <source>
        <strain evidence="8">CBS 379.55</strain>
    </source>
</reference>
<keyword evidence="3 4" id="KW-0413">Isomerase</keyword>
<evidence type="ECO:0000256" key="2">
    <source>
        <dbReference type="ARBA" id="ARBA00023110"/>
    </source>
</evidence>
<dbReference type="GO" id="GO:0005829">
    <property type="term" value="C:cytosol"/>
    <property type="evidence" value="ECO:0007669"/>
    <property type="project" value="TreeGrafter"/>
</dbReference>
<dbReference type="InterPro" id="IPR046357">
    <property type="entry name" value="PPIase_dom_sf"/>
</dbReference>
<protein>
    <recommendedName>
        <fullName evidence="5">Peptidyl-prolyl cis-trans isomerase</fullName>
        <ecNumber evidence="5">5.2.1.8</ecNumber>
    </recommendedName>
</protein>
<gene>
    <name evidence="8" type="ORF">EI97DRAFT_432667</name>
</gene>
<evidence type="ECO:0000256" key="3">
    <source>
        <dbReference type="ARBA" id="ARBA00023235"/>
    </source>
</evidence>
<evidence type="ECO:0000256" key="4">
    <source>
        <dbReference type="PROSITE-ProRule" id="PRU00278"/>
    </source>
</evidence>
<dbReference type="AlphaFoldDB" id="A0A6A6JLE7"/>